<dbReference type="EMBL" id="DPRK01000164">
    <property type="protein sequence ID" value="HCY81927.1"/>
    <property type="molecule type" value="Genomic_DNA"/>
</dbReference>
<gene>
    <name evidence="1" type="ORF">DHV22_10180</name>
</gene>
<accession>A0A3D6BTC3</accession>
<organism evidence="1 2">
    <name type="scientific">Xanthomarina gelatinilytica</name>
    <dbReference type="NCBI Taxonomy" id="1137281"/>
    <lineage>
        <taxon>Bacteria</taxon>
        <taxon>Pseudomonadati</taxon>
        <taxon>Bacteroidota</taxon>
        <taxon>Flavobacteriia</taxon>
        <taxon>Flavobacteriales</taxon>
        <taxon>Flavobacteriaceae</taxon>
        <taxon>Xanthomarina</taxon>
    </lineage>
</organism>
<reference evidence="1 2" key="1">
    <citation type="journal article" date="2018" name="Nat. Biotechnol.">
        <title>A standardized bacterial taxonomy based on genome phylogeny substantially revises the tree of life.</title>
        <authorList>
            <person name="Parks D.H."/>
            <person name="Chuvochina M."/>
            <person name="Waite D.W."/>
            <person name="Rinke C."/>
            <person name="Skarshewski A."/>
            <person name="Chaumeil P.A."/>
            <person name="Hugenholtz P."/>
        </authorList>
    </citation>
    <scope>NUCLEOTIDE SEQUENCE [LARGE SCALE GENOMIC DNA]</scope>
    <source>
        <strain evidence="1">UBA10227</strain>
    </source>
</reference>
<protein>
    <submittedName>
        <fullName evidence="1">Uncharacterized protein</fullName>
    </submittedName>
</protein>
<evidence type="ECO:0000313" key="1">
    <source>
        <dbReference type="EMBL" id="HCY81927.1"/>
    </source>
</evidence>
<dbReference type="AlphaFoldDB" id="A0A3D6BTC3"/>
<comment type="caution">
    <text evidence="1">The sequence shown here is derived from an EMBL/GenBank/DDBJ whole genome shotgun (WGS) entry which is preliminary data.</text>
</comment>
<proteinExistence type="predicted"/>
<dbReference type="Proteomes" id="UP000263268">
    <property type="component" value="Unassembled WGS sequence"/>
</dbReference>
<name>A0A3D6BTC3_9FLAO</name>
<sequence>MHKELLTEQAIYSGDVKMPKGFEIERDVLTLDTFVSKIKNADFEYSPTFGKLSTYIIEHLRVKHNLIFYNKNTWGNFYKPNETTPPLINVNYNNLMDSPDYTLLYGVAVEDCTVTIKYDDNRRKGRSWSEPLTNNKFIMFPSTNTYYITNKQKDILNFIQTITYVNPAP</sequence>
<evidence type="ECO:0000313" key="2">
    <source>
        <dbReference type="Proteomes" id="UP000263268"/>
    </source>
</evidence>